<accession>A0A8X6MXP8</accession>
<dbReference type="AlphaFoldDB" id="A0A8X6MXP8"/>
<reference evidence="2" key="1">
    <citation type="submission" date="2020-08" db="EMBL/GenBank/DDBJ databases">
        <title>Multicomponent nature underlies the extraordinary mechanical properties of spider dragline silk.</title>
        <authorList>
            <person name="Kono N."/>
            <person name="Nakamura H."/>
            <person name="Mori M."/>
            <person name="Yoshida Y."/>
            <person name="Ohtoshi R."/>
            <person name="Malay A.D."/>
            <person name="Moran D.A.P."/>
            <person name="Tomita M."/>
            <person name="Numata K."/>
            <person name="Arakawa K."/>
        </authorList>
    </citation>
    <scope>NUCLEOTIDE SEQUENCE</scope>
</reference>
<evidence type="ECO:0000313" key="3">
    <source>
        <dbReference type="Proteomes" id="UP000887013"/>
    </source>
</evidence>
<proteinExistence type="predicted"/>
<dbReference type="Proteomes" id="UP000887013">
    <property type="component" value="Unassembled WGS sequence"/>
</dbReference>
<comment type="caution">
    <text evidence="2">The sequence shown here is derived from an EMBL/GenBank/DDBJ whole genome shotgun (WGS) entry which is preliminary data.</text>
</comment>
<dbReference type="EMBL" id="BMAW01098133">
    <property type="protein sequence ID" value="GFS83211.1"/>
    <property type="molecule type" value="Genomic_DNA"/>
</dbReference>
<feature type="non-terminal residue" evidence="2">
    <location>
        <position position="1"/>
    </location>
</feature>
<name>A0A8X6MXP8_NEPPI</name>
<protein>
    <submittedName>
        <fullName evidence="2">Uncharacterized protein</fullName>
    </submittedName>
</protein>
<feature type="region of interest" description="Disordered" evidence="1">
    <location>
        <begin position="1"/>
        <end position="20"/>
    </location>
</feature>
<sequence length="57" mass="6608">TAVHKVESSSHEEISIDDPPVASSSRFQIAENVDIHMKNWLRKVFQQYGKGKCYRLF</sequence>
<gene>
    <name evidence="2" type="ORF">NPIL_701531</name>
</gene>
<keyword evidence="3" id="KW-1185">Reference proteome</keyword>
<evidence type="ECO:0000313" key="2">
    <source>
        <dbReference type="EMBL" id="GFS83211.1"/>
    </source>
</evidence>
<organism evidence="2 3">
    <name type="scientific">Nephila pilipes</name>
    <name type="common">Giant wood spider</name>
    <name type="synonym">Nephila maculata</name>
    <dbReference type="NCBI Taxonomy" id="299642"/>
    <lineage>
        <taxon>Eukaryota</taxon>
        <taxon>Metazoa</taxon>
        <taxon>Ecdysozoa</taxon>
        <taxon>Arthropoda</taxon>
        <taxon>Chelicerata</taxon>
        <taxon>Arachnida</taxon>
        <taxon>Araneae</taxon>
        <taxon>Araneomorphae</taxon>
        <taxon>Entelegynae</taxon>
        <taxon>Araneoidea</taxon>
        <taxon>Nephilidae</taxon>
        <taxon>Nephila</taxon>
    </lineage>
</organism>
<feature type="compositionally biased region" description="Basic and acidic residues" evidence="1">
    <location>
        <begin position="1"/>
        <end position="14"/>
    </location>
</feature>
<evidence type="ECO:0000256" key="1">
    <source>
        <dbReference type="SAM" id="MobiDB-lite"/>
    </source>
</evidence>